<dbReference type="AlphaFoldDB" id="A0A218XCX9"/>
<dbReference type="Pfam" id="PF00651">
    <property type="entry name" value="BTB"/>
    <property type="match status" value="1"/>
</dbReference>
<comment type="pathway">
    <text evidence="1">Protein modification; protein ubiquitination.</text>
</comment>
<dbReference type="InterPro" id="IPR027356">
    <property type="entry name" value="NPH3_dom"/>
</dbReference>
<dbReference type="PROSITE" id="PS51649">
    <property type="entry name" value="NPH3"/>
    <property type="match status" value="1"/>
</dbReference>
<comment type="caution">
    <text evidence="7">The sequence shown here is derived from an EMBL/GenBank/DDBJ whole genome shotgun (WGS) entry which is preliminary data.</text>
</comment>
<dbReference type="Gene3D" id="3.30.710.10">
    <property type="entry name" value="Potassium Channel Kv1.1, Chain A"/>
    <property type="match status" value="1"/>
</dbReference>
<feature type="compositionally biased region" description="Polar residues" evidence="4">
    <location>
        <begin position="10"/>
        <end position="22"/>
    </location>
</feature>
<evidence type="ECO:0000313" key="8">
    <source>
        <dbReference type="Proteomes" id="UP000197138"/>
    </source>
</evidence>
<evidence type="ECO:0000256" key="1">
    <source>
        <dbReference type="ARBA" id="ARBA00004906"/>
    </source>
</evidence>
<evidence type="ECO:0000256" key="4">
    <source>
        <dbReference type="SAM" id="MobiDB-lite"/>
    </source>
</evidence>
<feature type="region of interest" description="Disordered" evidence="4">
    <location>
        <begin position="578"/>
        <end position="644"/>
    </location>
</feature>
<dbReference type="InterPro" id="IPR043454">
    <property type="entry name" value="NPH3/RPT2-like"/>
</dbReference>
<dbReference type="SUPFAM" id="SSF54695">
    <property type="entry name" value="POZ domain"/>
    <property type="match status" value="1"/>
</dbReference>
<feature type="region of interest" description="Disordered" evidence="4">
    <location>
        <begin position="523"/>
        <end position="544"/>
    </location>
</feature>
<dbReference type="InterPro" id="IPR011333">
    <property type="entry name" value="SKP1/BTB/POZ_sf"/>
</dbReference>
<dbReference type="PROSITE" id="PS50097">
    <property type="entry name" value="BTB"/>
    <property type="match status" value="1"/>
</dbReference>
<proteinExistence type="inferred from homology"/>
<feature type="compositionally biased region" description="Basic residues" evidence="4">
    <location>
        <begin position="630"/>
        <end position="644"/>
    </location>
</feature>
<dbReference type="EMBL" id="MTKT01002011">
    <property type="protein sequence ID" value="OWM82212.1"/>
    <property type="molecule type" value="Genomic_DNA"/>
</dbReference>
<feature type="region of interest" description="Disordered" evidence="4">
    <location>
        <begin position="1"/>
        <end position="22"/>
    </location>
</feature>
<evidence type="ECO:0008006" key="9">
    <source>
        <dbReference type="Google" id="ProtNLM"/>
    </source>
</evidence>
<comment type="similarity">
    <text evidence="3">Belongs to the NPH3 family.</text>
</comment>
<feature type="compositionally biased region" description="Low complexity" evidence="4">
    <location>
        <begin position="530"/>
        <end position="542"/>
    </location>
</feature>
<dbReference type="PANTHER" id="PTHR32370">
    <property type="entry name" value="OS12G0117600 PROTEIN"/>
    <property type="match status" value="1"/>
</dbReference>
<evidence type="ECO:0000259" key="6">
    <source>
        <dbReference type="PROSITE" id="PS51649"/>
    </source>
</evidence>
<organism evidence="7 8">
    <name type="scientific">Punica granatum</name>
    <name type="common">Pomegranate</name>
    <dbReference type="NCBI Taxonomy" id="22663"/>
    <lineage>
        <taxon>Eukaryota</taxon>
        <taxon>Viridiplantae</taxon>
        <taxon>Streptophyta</taxon>
        <taxon>Embryophyta</taxon>
        <taxon>Tracheophyta</taxon>
        <taxon>Spermatophyta</taxon>
        <taxon>Magnoliopsida</taxon>
        <taxon>eudicotyledons</taxon>
        <taxon>Gunneridae</taxon>
        <taxon>Pentapetalae</taxon>
        <taxon>rosids</taxon>
        <taxon>malvids</taxon>
        <taxon>Myrtales</taxon>
        <taxon>Lythraceae</taxon>
        <taxon>Punica</taxon>
    </lineage>
</organism>
<feature type="domain" description="BTB" evidence="5">
    <location>
        <begin position="57"/>
        <end position="126"/>
    </location>
</feature>
<dbReference type="InterPro" id="IPR000210">
    <property type="entry name" value="BTB/POZ_dom"/>
</dbReference>
<dbReference type="Proteomes" id="UP000197138">
    <property type="component" value="Unassembled WGS sequence"/>
</dbReference>
<sequence length="644" mass="73451">MKKAFPTVPLSPQVSDLSDSSDQAQEQSIVVPPKLITIADSLQDNELSWFANSQIQPDISIQVEDVNFRIHKYPLVSKCGYIRRLEFQPSISNYEYDFKLENFPGGSETFQIILRFCYGLPVDLTPENVASLRCASEYLEMTEEIEDGNLVVKTETFITFVVLSSWRDTITVLKSCETLSPWTENLQIVRRCCDAIAWKASTGRQPQEDGSTGDEDYLKLDELASLRIDHFMRIITAIRAQGSKPEIIGKCIIHYAERCLPGIDVELEGLRGHGYGKNEITFRVFFQSSERSGFINNGKEQKTIIESLISILPPQLEAIPCKFLLKMLRMAILYSVTPALVSELEKRIALVLEEANVNDLLIPSYRNQVDQAKLMKSYSSPERCTMHDVDTVQRIIEYFLMHEQQQYAQQKSGKHNVSKLLDNYLAAIARDPNLSTTKFQVLAESLPEGARTCHDGLYRAIDTYIKTHPLLPEHDRRRLCKIMNCEKLSLDACMHAAQNDRLPLRTVIQVLFSEQIKMRTAMRAKEPTTQQSGNNSPNNNQSATDAEIKSLRAELENVKAKMAELQSDYAELQQEYEKLSGSKQQRSRRMSGWASSWRKVKNSFHSKREGDVNNGDQGDYGHQRQSPRGQVRRRSSFRRRVSIS</sequence>
<evidence type="ECO:0000313" key="7">
    <source>
        <dbReference type="EMBL" id="OWM82212.1"/>
    </source>
</evidence>
<reference evidence="8" key="1">
    <citation type="journal article" date="2017" name="Plant J.">
        <title>The pomegranate (Punica granatum L.) genome and the genomics of punicalagin biosynthesis.</title>
        <authorList>
            <person name="Qin G."/>
            <person name="Xu C."/>
            <person name="Ming R."/>
            <person name="Tang H."/>
            <person name="Guyot R."/>
            <person name="Kramer E.M."/>
            <person name="Hu Y."/>
            <person name="Yi X."/>
            <person name="Qi Y."/>
            <person name="Xu X."/>
            <person name="Gao Z."/>
            <person name="Pan H."/>
            <person name="Jian J."/>
            <person name="Tian Y."/>
            <person name="Yue Z."/>
            <person name="Xu Y."/>
        </authorList>
    </citation>
    <scope>NUCLEOTIDE SEQUENCE [LARGE SCALE GENOMIC DNA]</scope>
    <source>
        <strain evidence="8">cv. Dabenzi</strain>
    </source>
</reference>
<gene>
    <name evidence="7" type="ORF">CDL15_Pgr001786</name>
</gene>
<keyword evidence="2" id="KW-0833">Ubl conjugation pathway</keyword>
<dbReference type="Pfam" id="PF03000">
    <property type="entry name" value="NPH3"/>
    <property type="match status" value="1"/>
</dbReference>
<evidence type="ECO:0000256" key="2">
    <source>
        <dbReference type="ARBA" id="ARBA00022786"/>
    </source>
</evidence>
<accession>A0A218XCX9</accession>
<evidence type="ECO:0000256" key="3">
    <source>
        <dbReference type="PROSITE-ProRule" id="PRU00982"/>
    </source>
</evidence>
<dbReference type="UniPathway" id="UPA00143"/>
<evidence type="ECO:0000259" key="5">
    <source>
        <dbReference type="PROSITE" id="PS50097"/>
    </source>
</evidence>
<dbReference type="GO" id="GO:0016567">
    <property type="term" value="P:protein ubiquitination"/>
    <property type="evidence" value="ECO:0007669"/>
    <property type="project" value="UniProtKB-UniPathway"/>
</dbReference>
<name>A0A218XCX9_PUNGR</name>
<feature type="domain" description="NPH3" evidence="6">
    <location>
        <begin position="217"/>
        <end position="517"/>
    </location>
</feature>
<dbReference type="SMART" id="SM00225">
    <property type="entry name" value="BTB"/>
    <property type="match status" value="1"/>
</dbReference>
<protein>
    <recommendedName>
        <fullName evidence="9">BTB/POZ domain-containing protein DOT3</fullName>
    </recommendedName>
</protein>